<comment type="subcellular location">
    <subcellularLocation>
        <location evidence="1 9">Cell membrane</location>
        <topology evidence="1 9">Multi-pass membrane protein</topology>
    </subcellularLocation>
</comment>
<dbReference type="GeneID" id="106153507"/>
<evidence type="ECO:0000313" key="11">
    <source>
        <dbReference type="RefSeq" id="XP_013382927.1"/>
    </source>
</evidence>
<keyword evidence="4 9" id="KW-0812">Transmembrane</keyword>
<feature type="transmembrane region" description="Helical" evidence="9">
    <location>
        <begin position="212"/>
        <end position="236"/>
    </location>
</feature>
<evidence type="ECO:0000256" key="8">
    <source>
        <dbReference type="ARBA" id="ARBA00023303"/>
    </source>
</evidence>
<comment type="similarity">
    <text evidence="9">Belongs to the pannexin family.</text>
</comment>
<dbReference type="KEGG" id="lak:106153507"/>
<dbReference type="PRINTS" id="PR01262">
    <property type="entry name" value="INNEXIN"/>
</dbReference>
<dbReference type="PANTHER" id="PTHR11893:SF36">
    <property type="entry name" value="INNEXIN-5"/>
    <property type="match status" value="1"/>
</dbReference>
<dbReference type="FunCoup" id="A0A1S3HA78">
    <property type="interactions" value="124"/>
</dbReference>
<feature type="transmembrane region" description="Helical" evidence="9">
    <location>
        <begin position="293"/>
        <end position="320"/>
    </location>
</feature>
<keyword evidence="2 9" id="KW-0813">Transport</keyword>
<dbReference type="GO" id="GO:0005921">
    <property type="term" value="C:gap junction"/>
    <property type="evidence" value="ECO:0007669"/>
    <property type="project" value="UniProtKB-UniRule"/>
</dbReference>
<feature type="transmembrane region" description="Helical" evidence="9">
    <location>
        <begin position="38"/>
        <end position="56"/>
    </location>
</feature>
<evidence type="ECO:0000256" key="2">
    <source>
        <dbReference type="ARBA" id="ARBA00022448"/>
    </source>
</evidence>
<keyword evidence="6 9" id="KW-0406">Ion transport</keyword>
<evidence type="ECO:0000256" key="5">
    <source>
        <dbReference type="ARBA" id="ARBA00022989"/>
    </source>
</evidence>
<dbReference type="GO" id="GO:0005886">
    <property type="term" value="C:plasma membrane"/>
    <property type="evidence" value="ECO:0007669"/>
    <property type="project" value="UniProtKB-SubCell"/>
</dbReference>
<evidence type="ECO:0000256" key="6">
    <source>
        <dbReference type="ARBA" id="ARBA00023065"/>
    </source>
</evidence>
<evidence type="ECO:0000256" key="1">
    <source>
        <dbReference type="ARBA" id="ARBA00004651"/>
    </source>
</evidence>
<dbReference type="OMA" id="DWADRMS"/>
<dbReference type="PANTHER" id="PTHR11893">
    <property type="entry name" value="INNEXIN"/>
    <property type="match status" value="1"/>
</dbReference>
<dbReference type="RefSeq" id="XP_013382927.1">
    <property type="nucleotide sequence ID" value="XM_013527473.1"/>
</dbReference>
<dbReference type="PROSITE" id="PS51013">
    <property type="entry name" value="PANNEXIN"/>
    <property type="match status" value="1"/>
</dbReference>
<reference evidence="11" key="1">
    <citation type="submission" date="2025-08" db="UniProtKB">
        <authorList>
            <consortium name="RefSeq"/>
        </authorList>
    </citation>
    <scope>IDENTIFICATION</scope>
    <source>
        <tissue evidence="11">Gonads</tissue>
    </source>
</reference>
<gene>
    <name evidence="11" type="primary">LOC106153507</name>
    <name evidence="9" type="synonym">inx</name>
</gene>
<dbReference type="OrthoDB" id="5867527at2759"/>
<name>A0A1S3HA78_LINAN</name>
<proteinExistence type="inferred from homology"/>
<organism evidence="10 11">
    <name type="scientific">Lingula anatina</name>
    <name type="common">Brachiopod</name>
    <name type="synonym">Lingula unguis</name>
    <dbReference type="NCBI Taxonomy" id="7574"/>
    <lineage>
        <taxon>Eukaryota</taxon>
        <taxon>Metazoa</taxon>
        <taxon>Spiralia</taxon>
        <taxon>Lophotrochozoa</taxon>
        <taxon>Brachiopoda</taxon>
        <taxon>Linguliformea</taxon>
        <taxon>Lingulata</taxon>
        <taxon>Lingulida</taxon>
        <taxon>Linguloidea</taxon>
        <taxon>Lingulidae</taxon>
        <taxon>Lingula</taxon>
    </lineage>
</organism>
<evidence type="ECO:0000313" key="10">
    <source>
        <dbReference type="Proteomes" id="UP000085678"/>
    </source>
</evidence>
<evidence type="ECO:0000256" key="3">
    <source>
        <dbReference type="ARBA" id="ARBA00022475"/>
    </source>
</evidence>
<keyword evidence="8 9" id="KW-0407">Ion channel</keyword>
<comment type="function">
    <text evidence="9">Structural component of the gap junctions.</text>
</comment>
<dbReference type="InterPro" id="IPR000990">
    <property type="entry name" value="Innexin"/>
</dbReference>
<dbReference type="Proteomes" id="UP000085678">
    <property type="component" value="Unplaced"/>
</dbReference>
<evidence type="ECO:0000256" key="4">
    <source>
        <dbReference type="ARBA" id="ARBA00022692"/>
    </source>
</evidence>
<accession>A0A1S3HA78</accession>
<keyword evidence="5 9" id="KW-1133">Transmembrane helix</keyword>
<dbReference type="InParanoid" id="A0A1S3HA78"/>
<dbReference type="STRING" id="7574.A0A1S3HA78"/>
<protein>
    <recommendedName>
        <fullName evidence="9">Innexin</fullName>
    </recommendedName>
</protein>
<keyword evidence="3" id="KW-1003">Cell membrane</keyword>
<feature type="transmembrane region" description="Helical" evidence="9">
    <location>
        <begin position="106"/>
        <end position="128"/>
    </location>
</feature>
<evidence type="ECO:0000256" key="7">
    <source>
        <dbReference type="ARBA" id="ARBA00023136"/>
    </source>
</evidence>
<keyword evidence="10" id="KW-1185">Reference proteome</keyword>
<dbReference type="Pfam" id="PF00876">
    <property type="entry name" value="Innexin"/>
    <property type="match status" value="1"/>
</dbReference>
<dbReference type="GO" id="GO:0034220">
    <property type="term" value="P:monoatomic ion transmembrane transport"/>
    <property type="evidence" value="ECO:0007669"/>
    <property type="project" value="UniProtKB-KW"/>
</dbReference>
<keyword evidence="7 9" id="KW-0472">Membrane</keyword>
<dbReference type="AlphaFoldDB" id="A0A1S3HA78"/>
<sequence length="403" mass="47201">MEASTAGARMSYFLEVLGKTVKGFRNDDDFFDRLSHRYTSIFLIIFALVVSTKQYVGDPISCWTPSHFSKTQDDYTNSYCWIKNTYHKPMDERVPEKWEGRSYIGYYQWVPIVLFIQALMFYLPCLVWRILNSRVGIDVDAIVRCVSVAENVNPDARRVTIRYVTRHMDRYLWYHKHDVKGCASLWRRCCTCFLCGKRHGNYLTIAYLVTKCLYLANSIGQLFLLNSFLGTSYYLYGINVLSDMIQGRDWSPSSNFPRVTLCDFEIRFLGGVSNIHRHTVQCVLPINLFNEKIYIFIWFWLAFVTLATVFGIVTWVRLLFPADRRKYIKKYLKLTGQIHSNTDSGLVKVFVYQYLRQDGVFILKLLARNTNYLIVAEIVEELWETHSEKQRTQLSARSIEGNV</sequence>
<evidence type="ECO:0000256" key="9">
    <source>
        <dbReference type="RuleBase" id="RU010713"/>
    </source>
</evidence>